<reference evidence="1" key="1">
    <citation type="submission" date="2019-10" db="EMBL/GenBank/DDBJ databases">
        <title>Conservation and host-specific expression of non-tandemly repeated heterogenous ribosome RNA gene in arbuscular mycorrhizal fungi.</title>
        <authorList>
            <person name="Maeda T."/>
            <person name="Kobayashi Y."/>
            <person name="Nakagawa T."/>
            <person name="Ezawa T."/>
            <person name="Yamaguchi K."/>
            <person name="Bino T."/>
            <person name="Nishimoto Y."/>
            <person name="Shigenobu S."/>
            <person name="Kawaguchi M."/>
        </authorList>
    </citation>
    <scope>NUCLEOTIDE SEQUENCE</scope>
    <source>
        <strain evidence="1">HR1</strain>
    </source>
</reference>
<dbReference type="Proteomes" id="UP000615446">
    <property type="component" value="Unassembled WGS sequence"/>
</dbReference>
<dbReference type="EMBL" id="BLAL01000169">
    <property type="protein sequence ID" value="GES87704.1"/>
    <property type="molecule type" value="Genomic_DNA"/>
</dbReference>
<dbReference type="OrthoDB" id="2322426at2759"/>
<protein>
    <submittedName>
        <fullName evidence="1">Uncharacterized protein</fullName>
    </submittedName>
</protein>
<gene>
    <name evidence="1" type="ORF">RCL2_001469000</name>
</gene>
<sequence>MSNFLNHINYNDLCSLLNINEQVQKLANKARDGKISQKLTGKELLKFCLLDTNQFDLVDIDSATDEIWNSRLTDKQKKLFTSLAENVNKTRYANTIKLIVQINMPQKTKMAFEDSFYNETSLVDILIIISRHLLIRRCLLMIIRISTYVIR</sequence>
<dbReference type="AlphaFoldDB" id="A0A8H3LLX8"/>
<comment type="caution">
    <text evidence="1">The sequence shown here is derived from an EMBL/GenBank/DDBJ whole genome shotgun (WGS) entry which is preliminary data.</text>
</comment>
<proteinExistence type="predicted"/>
<evidence type="ECO:0000313" key="1">
    <source>
        <dbReference type="EMBL" id="GES87704.1"/>
    </source>
</evidence>
<organism evidence="1 2">
    <name type="scientific">Rhizophagus clarus</name>
    <dbReference type="NCBI Taxonomy" id="94130"/>
    <lineage>
        <taxon>Eukaryota</taxon>
        <taxon>Fungi</taxon>
        <taxon>Fungi incertae sedis</taxon>
        <taxon>Mucoromycota</taxon>
        <taxon>Glomeromycotina</taxon>
        <taxon>Glomeromycetes</taxon>
        <taxon>Glomerales</taxon>
        <taxon>Glomeraceae</taxon>
        <taxon>Rhizophagus</taxon>
    </lineage>
</organism>
<name>A0A8H3LLX8_9GLOM</name>
<evidence type="ECO:0000313" key="2">
    <source>
        <dbReference type="Proteomes" id="UP000615446"/>
    </source>
</evidence>
<accession>A0A8H3LLX8</accession>